<dbReference type="CDD" id="cd04506">
    <property type="entry name" value="SGNH_hydrolase_YpmR_like"/>
    <property type="match status" value="1"/>
</dbReference>
<comment type="caution">
    <text evidence="3">The sequence shown here is derived from an EMBL/GenBank/DDBJ whole genome shotgun (WGS) entry which is preliminary data.</text>
</comment>
<dbReference type="PANTHER" id="PTHR30383">
    <property type="entry name" value="THIOESTERASE 1/PROTEASE 1/LYSOPHOSPHOLIPASE L1"/>
    <property type="match status" value="1"/>
</dbReference>
<feature type="domain" description="SGNH hydrolase-type esterase" evidence="2">
    <location>
        <begin position="62"/>
        <end position="250"/>
    </location>
</feature>
<evidence type="ECO:0000259" key="2">
    <source>
        <dbReference type="Pfam" id="PF13472"/>
    </source>
</evidence>
<evidence type="ECO:0000256" key="1">
    <source>
        <dbReference type="SAM" id="Phobius"/>
    </source>
</evidence>
<sequence length="267" mass="29921">MNKKLITFISIVSVISAFICLLGIGWVLQDQWSEAKNIDTANQLPTKSVPEAKNKQNLNITALGDSLTRGTGDPEGKGYIGYMIDELKDKTKQKILLTNSAIKGQTSSQLLDQLAQTEIQRQIKNADLILLTIGGNDLFQGGEALLELSGEMDAQSEKPYLENLKQIYTKLRSLNKHATIFHIGLYNPFIEMEESKQTSEYVRQWNFASAELAANYQKIVYVPTFDLFELNVNDYLFSDKFHPNAAGYQLIGERVASLINFSEGKSK</sequence>
<keyword evidence="1" id="KW-1133">Transmembrane helix</keyword>
<protein>
    <submittedName>
        <fullName evidence="3">GDSL family lipase</fullName>
    </submittedName>
</protein>
<keyword evidence="1" id="KW-0812">Transmembrane</keyword>
<dbReference type="AlphaFoldDB" id="A0A8E2IA80"/>
<accession>A0A8E2IA80</accession>
<evidence type="ECO:0000313" key="3">
    <source>
        <dbReference type="EMBL" id="OOP69177.1"/>
    </source>
</evidence>
<dbReference type="Gene3D" id="3.40.50.1110">
    <property type="entry name" value="SGNH hydrolase"/>
    <property type="match status" value="1"/>
</dbReference>
<dbReference type="Proteomes" id="UP000189761">
    <property type="component" value="Unassembled WGS sequence"/>
</dbReference>
<organism evidence="3 4">
    <name type="scientific">Heyndrickxia oleronia</name>
    <dbReference type="NCBI Taxonomy" id="38875"/>
    <lineage>
        <taxon>Bacteria</taxon>
        <taxon>Bacillati</taxon>
        <taxon>Bacillota</taxon>
        <taxon>Bacilli</taxon>
        <taxon>Bacillales</taxon>
        <taxon>Bacillaceae</taxon>
        <taxon>Heyndrickxia</taxon>
    </lineage>
</organism>
<dbReference type="Pfam" id="PF13472">
    <property type="entry name" value="Lipase_GDSL_2"/>
    <property type="match status" value="1"/>
</dbReference>
<dbReference type="SUPFAM" id="SSF52266">
    <property type="entry name" value="SGNH hydrolase"/>
    <property type="match status" value="1"/>
</dbReference>
<dbReference type="RefSeq" id="WP_078109756.1">
    <property type="nucleotide sequence ID" value="NZ_CP065424.1"/>
</dbReference>
<evidence type="ECO:0000313" key="4">
    <source>
        <dbReference type="Proteomes" id="UP000189761"/>
    </source>
</evidence>
<dbReference type="InterPro" id="IPR036514">
    <property type="entry name" value="SGNH_hydro_sf"/>
</dbReference>
<proteinExistence type="predicted"/>
<keyword evidence="1" id="KW-0472">Membrane</keyword>
<dbReference type="InterPro" id="IPR051532">
    <property type="entry name" value="Ester_Hydrolysis_Enzymes"/>
</dbReference>
<keyword evidence="4" id="KW-1185">Reference proteome</keyword>
<dbReference type="GO" id="GO:0004622">
    <property type="term" value="F:phosphatidylcholine lysophospholipase activity"/>
    <property type="evidence" value="ECO:0007669"/>
    <property type="project" value="TreeGrafter"/>
</dbReference>
<dbReference type="InterPro" id="IPR013830">
    <property type="entry name" value="SGNH_hydro"/>
</dbReference>
<dbReference type="EMBL" id="MTLA01000065">
    <property type="protein sequence ID" value="OOP69177.1"/>
    <property type="molecule type" value="Genomic_DNA"/>
</dbReference>
<reference evidence="3 4" key="1">
    <citation type="submission" date="2017-01" db="EMBL/GenBank/DDBJ databases">
        <title>Draft genome sequence of Bacillus oleronius.</title>
        <authorList>
            <person name="Allam M."/>
        </authorList>
    </citation>
    <scope>NUCLEOTIDE SEQUENCE [LARGE SCALE GENOMIC DNA]</scope>
    <source>
        <strain evidence="3 4">DSM 9356</strain>
    </source>
</reference>
<gene>
    <name evidence="3" type="ORF">BWZ43_06525</name>
</gene>
<name>A0A8E2IA80_9BACI</name>
<feature type="transmembrane region" description="Helical" evidence="1">
    <location>
        <begin position="6"/>
        <end position="28"/>
    </location>
</feature>
<dbReference type="PANTHER" id="PTHR30383:SF27">
    <property type="entry name" value="SPORE GERMINATION LIPASE LIPC"/>
    <property type="match status" value="1"/>
</dbReference>